<feature type="region of interest" description="Disordered" evidence="3">
    <location>
        <begin position="1"/>
        <end position="22"/>
    </location>
</feature>
<dbReference type="Pfam" id="PF00588">
    <property type="entry name" value="SpoU_methylase"/>
    <property type="match status" value="1"/>
</dbReference>
<proteinExistence type="predicted"/>
<dbReference type="PANTHER" id="PTHR46429:SF1">
    <property type="entry name" value="23S RRNA (GUANOSINE-2'-O-)-METHYLTRANSFERASE RLMB"/>
    <property type="match status" value="1"/>
</dbReference>
<reference evidence="5 6" key="1">
    <citation type="submission" date="2019-07" db="EMBL/GenBank/DDBJ databases">
        <title>Genome sequencing of 100 strains of the haloalkaliphilic chemolithoautotrophic sulfur-oxidizing bacterium Thioalkalivibrio.</title>
        <authorList>
            <person name="Muyzer G."/>
        </authorList>
    </citation>
    <scope>NUCLEOTIDE SEQUENCE [LARGE SCALE GENOMIC DNA]</scope>
    <source>
        <strain evidence="5 6">ASO4-4</strain>
    </source>
</reference>
<dbReference type="NCBIfam" id="TIGR00186">
    <property type="entry name" value="rRNA_methyl_3"/>
    <property type="match status" value="1"/>
</dbReference>
<dbReference type="SUPFAM" id="SSF75217">
    <property type="entry name" value="alpha/beta knot"/>
    <property type="match status" value="1"/>
</dbReference>
<dbReference type="SMART" id="SM00967">
    <property type="entry name" value="SpoU_sub_bind"/>
    <property type="match status" value="1"/>
</dbReference>
<dbReference type="InterPro" id="IPR029026">
    <property type="entry name" value="tRNA_m1G_MTases_N"/>
</dbReference>
<evidence type="ECO:0000256" key="1">
    <source>
        <dbReference type="ARBA" id="ARBA00022603"/>
    </source>
</evidence>
<dbReference type="InterPro" id="IPR001537">
    <property type="entry name" value="SpoU_MeTrfase"/>
</dbReference>
<dbReference type="InterPro" id="IPR004441">
    <property type="entry name" value="rRNA_MeTrfase_TrmH"/>
</dbReference>
<dbReference type="InterPro" id="IPR013123">
    <property type="entry name" value="SpoU_subst-bd"/>
</dbReference>
<evidence type="ECO:0000259" key="4">
    <source>
        <dbReference type="SMART" id="SM00967"/>
    </source>
</evidence>
<dbReference type="GO" id="GO:0006396">
    <property type="term" value="P:RNA processing"/>
    <property type="evidence" value="ECO:0007669"/>
    <property type="project" value="InterPro"/>
</dbReference>
<dbReference type="EMBL" id="VLLC01000011">
    <property type="protein sequence ID" value="TWI72318.1"/>
    <property type="molecule type" value="Genomic_DNA"/>
</dbReference>
<dbReference type="GO" id="GO:0008173">
    <property type="term" value="F:RNA methyltransferase activity"/>
    <property type="evidence" value="ECO:0007669"/>
    <property type="project" value="InterPro"/>
</dbReference>
<dbReference type="InterPro" id="IPR029028">
    <property type="entry name" value="Alpha/beta_knot_MTases"/>
</dbReference>
<evidence type="ECO:0000313" key="6">
    <source>
        <dbReference type="Proteomes" id="UP000318307"/>
    </source>
</evidence>
<dbReference type="GO" id="GO:0003723">
    <property type="term" value="F:RNA binding"/>
    <property type="evidence" value="ECO:0007669"/>
    <property type="project" value="InterPro"/>
</dbReference>
<feature type="domain" description="RNA 2-O ribose methyltransferase substrate binding" evidence="4">
    <location>
        <begin position="25"/>
        <end position="100"/>
    </location>
</feature>
<dbReference type="RefSeq" id="WP_144684522.1">
    <property type="nucleotide sequence ID" value="NZ_VLLC01000011.1"/>
</dbReference>
<evidence type="ECO:0000256" key="3">
    <source>
        <dbReference type="SAM" id="MobiDB-lite"/>
    </source>
</evidence>
<dbReference type="Proteomes" id="UP000318307">
    <property type="component" value="Unassembled WGS sequence"/>
</dbReference>
<dbReference type="PANTHER" id="PTHR46429">
    <property type="entry name" value="23S RRNA (GUANOSINE-2'-O-)-METHYLTRANSFERASE RLMB"/>
    <property type="match status" value="1"/>
</dbReference>
<keyword evidence="1 5" id="KW-0489">Methyltransferase</keyword>
<dbReference type="CDD" id="cd18103">
    <property type="entry name" value="SpoU-like_RlmB"/>
    <property type="match status" value="1"/>
</dbReference>
<comment type="caution">
    <text evidence="5">The sequence shown here is derived from an EMBL/GenBank/DDBJ whole genome shotgun (WGS) entry which is preliminary data.</text>
</comment>
<gene>
    <name evidence="5" type="ORF">LZ24_01726</name>
</gene>
<dbReference type="SUPFAM" id="SSF55315">
    <property type="entry name" value="L30e-like"/>
    <property type="match status" value="1"/>
</dbReference>
<dbReference type="OrthoDB" id="9785673at2"/>
<accession>A0A562RTE0</accession>
<dbReference type="Gene3D" id="3.40.1280.10">
    <property type="match status" value="1"/>
</dbReference>
<dbReference type="AlphaFoldDB" id="A0A562RTE0"/>
<keyword evidence="2 5" id="KW-0808">Transferase</keyword>
<organism evidence="5 6">
    <name type="scientific">Desulfobotulus alkaliphilus</name>
    <dbReference type="NCBI Taxonomy" id="622671"/>
    <lineage>
        <taxon>Bacteria</taxon>
        <taxon>Pseudomonadati</taxon>
        <taxon>Thermodesulfobacteriota</taxon>
        <taxon>Desulfobacteria</taxon>
        <taxon>Desulfobacterales</taxon>
        <taxon>Desulfobacteraceae</taxon>
        <taxon>Desulfobotulus</taxon>
    </lineage>
</organism>
<dbReference type="GO" id="GO:0005829">
    <property type="term" value="C:cytosol"/>
    <property type="evidence" value="ECO:0007669"/>
    <property type="project" value="TreeGrafter"/>
</dbReference>
<dbReference type="Pfam" id="PF08032">
    <property type="entry name" value="SpoU_sub_bind"/>
    <property type="match status" value="1"/>
</dbReference>
<feature type="compositionally biased region" description="Basic residues" evidence="3">
    <location>
        <begin position="10"/>
        <end position="20"/>
    </location>
</feature>
<evidence type="ECO:0000256" key="2">
    <source>
        <dbReference type="ARBA" id="ARBA00022679"/>
    </source>
</evidence>
<protein>
    <submittedName>
        <fullName evidence="5">23S rRNA (Guanosine2251-2'-O)-methyltransferase</fullName>
    </submittedName>
</protein>
<dbReference type="GO" id="GO:0032259">
    <property type="term" value="P:methylation"/>
    <property type="evidence" value="ECO:0007669"/>
    <property type="project" value="UniProtKB-KW"/>
</dbReference>
<sequence>MKNKINTSKAGKRGQHPVKKAGHEDLFGIHPVTEALRANIRSFHSLCLSDPENSRFGEIIRLAALRGLNPTGCTPAELTAMVPGAVHQGVVLKASPFVFRDMGSFSDTIHPPLVVVADGVEDPGNLGAIARTALCLGASGLVIPKDRSAGPTPAAIKASAGALEHLPLLQVVNISRFLEEAKEEGFWVAGLDAEGTPLHQARLDGPMVLVVGGEDRGVRPLVRRHCDIMVAIPQSGPVGSLNASVAAALAIYEIRRNHF</sequence>
<name>A0A562RTE0_9BACT</name>
<dbReference type="InterPro" id="IPR029064">
    <property type="entry name" value="Ribosomal_eL30-like_sf"/>
</dbReference>
<keyword evidence="6" id="KW-1185">Reference proteome</keyword>
<dbReference type="Gene3D" id="3.30.1330.30">
    <property type="match status" value="1"/>
</dbReference>
<evidence type="ECO:0000313" key="5">
    <source>
        <dbReference type="EMBL" id="TWI72318.1"/>
    </source>
</evidence>